<evidence type="ECO:0000256" key="1">
    <source>
        <dbReference type="SAM" id="MobiDB-lite"/>
    </source>
</evidence>
<reference evidence="2 3" key="1">
    <citation type="submission" date="2019-05" db="EMBL/GenBank/DDBJ databases">
        <title>Emergence of the Ug99 lineage of the wheat stem rust pathogen through somatic hybridization.</title>
        <authorList>
            <person name="Li F."/>
            <person name="Upadhyaya N.M."/>
            <person name="Sperschneider J."/>
            <person name="Matny O."/>
            <person name="Nguyen-Phuc H."/>
            <person name="Mago R."/>
            <person name="Raley C."/>
            <person name="Miller M.E."/>
            <person name="Silverstein K.A.T."/>
            <person name="Henningsen E."/>
            <person name="Hirsch C.D."/>
            <person name="Visser B."/>
            <person name="Pretorius Z.A."/>
            <person name="Steffenson B.J."/>
            <person name="Schwessinger B."/>
            <person name="Dodds P.N."/>
            <person name="Figueroa M."/>
        </authorList>
    </citation>
    <scope>NUCLEOTIDE SEQUENCE [LARGE SCALE GENOMIC DNA]</scope>
    <source>
        <strain evidence="2">21-0</strain>
    </source>
</reference>
<proteinExistence type="predicted"/>
<comment type="caution">
    <text evidence="2">The sequence shown here is derived from an EMBL/GenBank/DDBJ whole genome shotgun (WGS) entry which is preliminary data.</text>
</comment>
<organism evidence="2 3">
    <name type="scientific">Puccinia graminis f. sp. tritici</name>
    <dbReference type="NCBI Taxonomy" id="56615"/>
    <lineage>
        <taxon>Eukaryota</taxon>
        <taxon>Fungi</taxon>
        <taxon>Dikarya</taxon>
        <taxon>Basidiomycota</taxon>
        <taxon>Pucciniomycotina</taxon>
        <taxon>Pucciniomycetes</taxon>
        <taxon>Pucciniales</taxon>
        <taxon>Pucciniaceae</taxon>
        <taxon>Puccinia</taxon>
    </lineage>
</organism>
<feature type="region of interest" description="Disordered" evidence="1">
    <location>
        <begin position="39"/>
        <end position="58"/>
    </location>
</feature>
<name>A0A5B0QJM9_PUCGR</name>
<dbReference type="AlphaFoldDB" id="A0A5B0QJM9"/>
<gene>
    <name evidence="2" type="ORF">PGT21_027169</name>
</gene>
<keyword evidence="3" id="KW-1185">Reference proteome</keyword>
<evidence type="ECO:0000313" key="2">
    <source>
        <dbReference type="EMBL" id="KAA1113283.1"/>
    </source>
</evidence>
<accession>A0A5B0QJM9</accession>
<evidence type="ECO:0000313" key="3">
    <source>
        <dbReference type="Proteomes" id="UP000324748"/>
    </source>
</evidence>
<sequence length="58" mass="6308">MLLFGKRSSGPGSKLPSSVNPTAYIDAVAEYVKPNCDTPKPNKTSVGDRVNWTERVID</sequence>
<protein>
    <submittedName>
        <fullName evidence="2">Uncharacterized protein</fullName>
    </submittedName>
</protein>
<dbReference type="Proteomes" id="UP000324748">
    <property type="component" value="Unassembled WGS sequence"/>
</dbReference>
<dbReference type="EMBL" id="VSWC01000015">
    <property type="protein sequence ID" value="KAA1113283.1"/>
    <property type="molecule type" value="Genomic_DNA"/>
</dbReference>